<accession>A0A6A4GJI1</accession>
<feature type="compositionally biased region" description="Low complexity" evidence="1">
    <location>
        <begin position="31"/>
        <end position="45"/>
    </location>
</feature>
<name>A0A6A4GJI1_9AGAR</name>
<feature type="region of interest" description="Disordered" evidence="1">
    <location>
        <begin position="1"/>
        <end position="46"/>
    </location>
</feature>
<evidence type="ECO:0000313" key="2">
    <source>
        <dbReference type="EMBL" id="KAE9385688.1"/>
    </source>
</evidence>
<keyword evidence="3" id="KW-1185">Reference proteome</keyword>
<evidence type="ECO:0000313" key="3">
    <source>
        <dbReference type="Proteomes" id="UP000799118"/>
    </source>
</evidence>
<dbReference type="EMBL" id="ML769955">
    <property type="protein sequence ID" value="KAE9385688.1"/>
    <property type="molecule type" value="Genomic_DNA"/>
</dbReference>
<proteinExistence type="predicted"/>
<dbReference type="Proteomes" id="UP000799118">
    <property type="component" value="Unassembled WGS sequence"/>
</dbReference>
<dbReference type="AlphaFoldDB" id="A0A6A4GJI1"/>
<gene>
    <name evidence="2" type="ORF">BT96DRAFT_1026514</name>
</gene>
<organism evidence="2 3">
    <name type="scientific">Gymnopus androsaceus JB14</name>
    <dbReference type="NCBI Taxonomy" id="1447944"/>
    <lineage>
        <taxon>Eukaryota</taxon>
        <taxon>Fungi</taxon>
        <taxon>Dikarya</taxon>
        <taxon>Basidiomycota</taxon>
        <taxon>Agaricomycotina</taxon>
        <taxon>Agaricomycetes</taxon>
        <taxon>Agaricomycetidae</taxon>
        <taxon>Agaricales</taxon>
        <taxon>Marasmiineae</taxon>
        <taxon>Omphalotaceae</taxon>
        <taxon>Gymnopus</taxon>
    </lineage>
</organism>
<reference evidence="2" key="1">
    <citation type="journal article" date="2019" name="Environ. Microbiol.">
        <title>Fungal ecological strategies reflected in gene transcription - a case study of two litter decomposers.</title>
        <authorList>
            <person name="Barbi F."/>
            <person name="Kohler A."/>
            <person name="Barry K."/>
            <person name="Baskaran P."/>
            <person name="Daum C."/>
            <person name="Fauchery L."/>
            <person name="Ihrmark K."/>
            <person name="Kuo A."/>
            <person name="LaButti K."/>
            <person name="Lipzen A."/>
            <person name="Morin E."/>
            <person name="Grigoriev I.V."/>
            <person name="Henrissat B."/>
            <person name="Lindahl B."/>
            <person name="Martin F."/>
        </authorList>
    </citation>
    <scope>NUCLEOTIDE SEQUENCE</scope>
    <source>
        <strain evidence="2">JB14</strain>
    </source>
</reference>
<protein>
    <submittedName>
        <fullName evidence="2">Uncharacterized protein</fullName>
    </submittedName>
</protein>
<sequence length="92" mass="10168">MQGQLPDSCSQKSLTSTPQAGGKKSGDEALVQTVETESKETTSSVDCNHECGLSHNVHSHQSDCPHKARSLEPLPQMFQGESMENYWYCRPE</sequence>
<evidence type="ECO:0000256" key="1">
    <source>
        <dbReference type="SAM" id="MobiDB-lite"/>
    </source>
</evidence>
<feature type="compositionally biased region" description="Polar residues" evidence="1">
    <location>
        <begin position="1"/>
        <end position="19"/>
    </location>
</feature>